<evidence type="ECO:0000313" key="3">
    <source>
        <dbReference type="EMBL" id="AIF26646.1"/>
    </source>
</evidence>
<dbReference type="GO" id="GO:0016787">
    <property type="term" value="F:hydrolase activity"/>
    <property type="evidence" value="ECO:0007669"/>
    <property type="project" value="UniProtKB-KW"/>
</dbReference>
<evidence type="ECO:0000259" key="2">
    <source>
        <dbReference type="Pfam" id="PF07859"/>
    </source>
</evidence>
<dbReference type="EMBL" id="KF540241">
    <property type="protein sequence ID" value="AIF26646.1"/>
    <property type="molecule type" value="Genomic_DNA"/>
</dbReference>
<keyword evidence="1" id="KW-0378">Hydrolase</keyword>
<organism evidence="3">
    <name type="scientific">uncultured bacterium fosmid pJB77G10</name>
    <dbReference type="NCBI Taxonomy" id="1478069"/>
    <lineage>
        <taxon>Bacteria</taxon>
        <taxon>environmental samples</taxon>
    </lineage>
</organism>
<dbReference type="SUPFAM" id="SSF53474">
    <property type="entry name" value="alpha/beta-Hydrolases"/>
    <property type="match status" value="1"/>
</dbReference>
<dbReference type="PANTHER" id="PTHR48081:SF8">
    <property type="entry name" value="ALPHA_BETA HYDROLASE FOLD-3 DOMAIN-CONTAINING PROTEIN-RELATED"/>
    <property type="match status" value="1"/>
</dbReference>
<sequence length="307" mass="34547">MLEDIIVNTTEIVTINITDETRALRDEMLAQNLKAYLTKEGFQGSLDALKEIKAQVLPEGEHNNKIVEEEPIDGFKVYSFNRHEYDNLVLYIHGGAWVYELLPNHVTLCDLIADKTNSKLYAPLYPLAPKYSYDDTMKMVLGLYDKLCEMNKPIFIMGDSAGGNITLCLVKMIKDTGRRLPDRVVSLSPCVDMSFSNPEALSLEKIDPLDAVYGCNEFGKMWLKGIDPKDPSVSPLYADVSGFPKTMLLAASNDILTPDIMKYYDKLVDAGVDVTLVKGEGLFHVFPSMPIPEREEFLDVLERFCIK</sequence>
<dbReference type="InterPro" id="IPR050300">
    <property type="entry name" value="GDXG_lipolytic_enzyme"/>
</dbReference>
<dbReference type="InterPro" id="IPR013094">
    <property type="entry name" value="AB_hydrolase_3"/>
</dbReference>
<reference evidence="3" key="1">
    <citation type="submission" date="2013-08" db="EMBL/GenBank/DDBJ databases">
        <title>Comparison of modified E. coli strains.</title>
        <authorList>
            <person name="Juergensen J."/>
            <person name="Bonge A."/>
            <person name="Streit W.R."/>
        </authorList>
    </citation>
    <scope>NUCLEOTIDE SEQUENCE</scope>
</reference>
<dbReference type="PANTHER" id="PTHR48081">
    <property type="entry name" value="AB HYDROLASE SUPERFAMILY PROTEIN C4A8.06C"/>
    <property type="match status" value="1"/>
</dbReference>
<evidence type="ECO:0000256" key="1">
    <source>
        <dbReference type="ARBA" id="ARBA00022801"/>
    </source>
</evidence>
<feature type="domain" description="Alpha/beta hydrolase fold-3" evidence="2">
    <location>
        <begin position="89"/>
        <end position="287"/>
    </location>
</feature>
<dbReference type="Gene3D" id="3.40.50.1820">
    <property type="entry name" value="alpha/beta hydrolase"/>
    <property type="match status" value="1"/>
</dbReference>
<protein>
    <submittedName>
        <fullName evidence="3">Putative esterase</fullName>
    </submittedName>
</protein>
<name>A0A0H3U819_9BACT</name>
<proteinExistence type="predicted"/>
<accession>A0A0H3U819</accession>
<dbReference type="InterPro" id="IPR029058">
    <property type="entry name" value="AB_hydrolase_fold"/>
</dbReference>
<dbReference type="AlphaFoldDB" id="A0A0H3U819"/>
<dbReference type="Pfam" id="PF07859">
    <property type="entry name" value="Abhydrolase_3"/>
    <property type="match status" value="1"/>
</dbReference>